<name>A0A3D8M455_9ALTE</name>
<dbReference type="GO" id="GO:0003676">
    <property type="term" value="F:nucleic acid binding"/>
    <property type="evidence" value="ECO:0007669"/>
    <property type="project" value="InterPro"/>
</dbReference>
<dbReference type="Pfam" id="PF13683">
    <property type="entry name" value="rve_3"/>
    <property type="match status" value="1"/>
</dbReference>
<protein>
    <submittedName>
        <fullName evidence="2">Transposase</fullName>
    </submittedName>
</protein>
<proteinExistence type="predicted"/>
<dbReference type="AlphaFoldDB" id="A0A3D8M455"/>
<sequence length="200" mass="23324">MKGYPRFLKNEYASTGRHINLSPMELWMKNDSDQQLALSLFATSTSLRTAMICDSVKRDFFIVVSCVNHCRKLQLNLPQFRGIGHGHWVARFLTELMSQRKRPASIVCDNGTEFTSKAMFFWSKEWQVKLNFIQPGKPIQDAFVESFNGKFRDACLNQYWFSSLYEAREEIHLWRDHYNHVRPQSSLNYSPPANTQGCLT</sequence>
<dbReference type="PANTHER" id="PTHR47515:SF1">
    <property type="entry name" value="BLR2054 PROTEIN"/>
    <property type="match status" value="1"/>
</dbReference>
<reference evidence="3" key="1">
    <citation type="submission" date="2018-08" db="EMBL/GenBank/DDBJ databases">
        <authorList>
            <person name="Zhang J."/>
            <person name="Du Z.-J."/>
        </authorList>
    </citation>
    <scope>NUCLEOTIDE SEQUENCE [LARGE SCALE GENOMIC DNA]</scope>
    <source>
        <strain evidence="3">KCTC 52655</strain>
    </source>
</reference>
<dbReference type="PANTHER" id="PTHR47515">
    <property type="entry name" value="LOW CALCIUM RESPONSE LOCUS PROTEIN T"/>
    <property type="match status" value="1"/>
</dbReference>
<dbReference type="InterPro" id="IPR036397">
    <property type="entry name" value="RNaseH_sf"/>
</dbReference>
<dbReference type="GO" id="GO:0015074">
    <property type="term" value="P:DNA integration"/>
    <property type="evidence" value="ECO:0007669"/>
    <property type="project" value="InterPro"/>
</dbReference>
<dbReference type="Gene3D" id="3.30.420.10">
    <property type="entry name" value="Ribonuclease H-like superfamily/Ribonuclease H"/>
    <property type="match status" value="1"/>
</dbReference>
<dbReference type="InterPro" id="IPR012337">
    <property type="entry name" value="RNaseH-like_sf"/>
</dbReference>
<keyword evidence="3" id="KW-1185">Reference proteome</keyword>
<feature type="domain" description="Integrase catalytic" evidence="1">
    <location>
        <begin position="19"/>
        <end position="199"/>
    </location>
</feature>
<dbReference type="EMBL" id="QRHA01000012">
    <property type="protein sequence ID" value="RDV24314.1"/>
    <property type="molecule type" value="Genomic_DNA"/>
</dbReference>
<accession>A0A3D8M455</accession>
<dbReference type="InterPro" id="IPR001584">
    <property type="entry name" value="Integrase_cat-core"/>
</dbReference>
<dbReference type="Proteomes" id="UP000256561">
    <property type="component" value="Unassembled WGS sequence"/>
</dbReference>
<dbReference type="OrthoDB" id="9774685at2"/>
<gene>
    <name evidence="2" type="ORF">DXV75_15045</name>
</gene>
<evidence type="ECO:0000259" key="1">
    <source>
        <dbReference type="PROSITE" id="PS50994"/>
    </source>
</evidence>
<dbReference type="PROSITE" id="PS50994">
    <property type="entry name" value="INTEGRASE"/>
    <property type="match status" value="1"/>
</dbReference>
<evidence type="ECO:0000313" key="3">
    <source>
        <dbReference type="Proteomes" id="UP000256561"/>
    </source>
</evidence>
<dbReference type="SUPFAM" id="SSF53098">
    <property type="entry name" value="Ribonuclease H-like"/>
    <property type="match status" value="1"/>
</dbReference>
<comment type="caution">
    <text evidence="2">The sequence shown here is derived from an EMBL/GenBank/DDBJ whole genome shotgun (WGS) entry which is preliminary data.</text>
</comment>
<evidence type="ECO:0000313" key="2">
    <source>
        <dbReference type="EMBL" id="RDV24314.1"/>
    </source>
</evidence>
<organism evidence="2 3">
    <name type="scientific">Alteromonas aestuariivivens</name>
    <dbReference type="NCBI Taxonomy" id="1938339"/>
    <lineage>
        <taxon>Bacteria</taxon>
        <taxon>Pseudomonadati</taxon>
        <taxon>Pseudomonadota</taxon>
        <taxon>Gammaproteobacteria</taxon>
        <taxon>Alteromonadales</taxon>
        <taxon>Alteromonadaceae</taxon>
        <taxon>Alteromonas/Salinimonas group</taxon>
        <taxon>Alteromonas</taxon>
    </lineage>
</organism>